<feature type="transmembrane region" description="Helical" evidence="6">
    <location>
        <begin position="12"/>
        <end position="31"/>
    </location>
</feature>
<evidence type="ECO:0000256" key="3">
    <source>
        <dbReference type="ARBA" id="ARBA00022692"/>
    </source>
</evidence>
<evidence type="ECO:0000256" key="5">
    <source>
        <dbReference type="ARBA" id="ARBA00023136"/>
    </source>
</evidence>
<evidence type="ECO:0000256" key="1">
    <source>
        <dbReference type="ARBA" id="ARBA00004651"/>
    </source>
</evidence>
<dbReference type="Proteomes" id="UP001242995">
    <property type="component" value="Unassembled WGS sequence"/>
</dbReference>
<dbReference type="GO" id="GO:0022857">
    <property type="term" value="F:transmembrane transporter activity"/>
    <property type="evidence" value="ECO:0007669"/>
    <property type="project" value="InterPro"/>
</dbReference>
<evidence type="ECO:0000313" key="9">
    <source>
        <dbReference type="Proteomes" id="UP001230951"/>
    </source>
</evidence>
<proteinExistence type="predicted"/>
<organism evidence="7 10">
    <name type="scientific">Arthrobacter bambusae</name>
    <dbReference type="NCBI Taxonomy" id="1338426"/>
    <lineage>
        <taxon>Bacteria</taxon>
        <taxon>Bacillati</taxon>
        <taxon>Actinomycetota</taxon>
        <taxon>Actinomycetes</taxon>
        <taxon>Micrococcales</taxon>
        <taxon>Micrococcaceae</taxon>
        <taxon>Arthrobacter</taxon>
    </lineage>
</organism>
<evidence type="ECO:0000313" key="8">
    <source>
        <dbReference type="EMBL" id="MDQ0181844.1"/>
    </source>
</evidence>
<keyword evidence="3 6" id="KW-0812">Transmembrane</keyword>
<feature type="transmembrane region" description="Helical" evidence="6">
    <location>
        <begin position="182"/>
        <end position="200"/>
    </location>
</feature>
<dbReference type="CDD" id="cd06574">
    <property type="entry name" value="TM_PBP1_branched-chain-AA_like"/>
    <property type="match status" value="1"/>
</dbReference>
<dbReference type="PANTHER" id="PTHR32196">
    <property type="entry name" value="ABC TRANSPORTER PERMEASE PROTEIN YPHD-RELATED-RELATED"/>
    <property type="match status" value="1"/>
</dbReference>
<feature type="transmembrane region" description="Helical" evidence="6">
    <location>
        <begin position="86"/>
        <end position="110"/>
    </location>
</feature>
<keyword evidence="5 6" id="KW-0472">Membrane</keyword>
<keyword evidence="4 6" id="KW-1133">Transmembrane helix</keyword>
<evidence type="ECO:0000256" key="6">
    <source>
        <dbReference type="SAM" id="Phobius"/>
    </source>
</evidence>
<reference evidence="7 9" key="1">
    <citation type="submission" date="2023-07" db="EMBL/GenBank/DDBJ databases">
        <title>Sorghum-associated microbial communities from plants grown in Nebraska, USA.</title>
        <authorList>
            <person name="Schachtman D."/>
        </authorList>
    </citation>
    <scope>NUCLEOTIDE SEQUENCE</scope>
    <source>
        <strain evidence="7">DS1006</strain>
        <strain evidence="8 9">DS1016</strain>
    </source>
</reference>
<accession>A0AAW8DAV5</accession>
<keyword evidence="2" id="KW-1003">Cell membrane</keyword>
<sequence length="315" mass="33047">MLESITIAVQVGLLYIPLVFGIYITMGVLSLPDFTMQGSFGIGGATGAVMAINGVNPLTAILVAMIAGALTGLVTAAMHLWLRLNVLLASILVSAAAYSVALVIMGSGNLSLMGKKSIFSWFQGLGLTPQASTIVAGSAITIVLGLLILVFLRTQYGVSLIASGQSIQTARGLGIRTESRQVVGLAIGNGLAGVSGALIVQNQGFMDVTIQNGIIVIGLAGMMVGLSLIRANRTTLVIIGLILGVFIYRLVVVYAIQLGINPNLVQLITAALVVLVVWLRNNGNVLTGLTSKRGRNDLQMSRVKFYEEDRVASFF</sequence>
<dbReference type="RefSeq" id="WP_284990299.1">
    <property type="nucleotide sequence ID" value="NZ_JAUSRG010000009.1"/>
</dbReference>
<name>A0AAW8DAV5_9MICC</name>
<dbReference type="EMBL" id="JAUSTF010000008">
    <property type="protein sequence ID" value="MDQ0181844.1"/>
    <property type="molecule type" value="Genomic_DNA"/>
</dbReference>
<dbReference type="GO" id="GO:0005886">
    <property type="term" value="C:plasma membrane"/>
    <property type="evidence" value="ECO:0007669"/>
    <property type="project" value="UniProtKB-SubCell"/>
</dbReference>
<evidence type="ECO:0000313" key="10">
    <source>
        <dbReference type="Proteomes" id="UP001242995"/>
    </source>
</evidence>
<feature type="transmembrane region" description="Helical" evidence="6">
    <location>
        <begin position="51"/>
        <end position="74"/>
    </location>
</feature>
<dbReference type="InterPro" id="IPR001851">
    <property type="entry name" value="ABC_transp_permease"/>
</dbReference>
<feature type="transmembrane region" description="Helical" evidence="6">
    <location>
        <begin position="130"/>
        <end position="152"/>
    </location>
</feature>
<feature type="transmembrane region" description="Helical" evidence="6">
    <location>
        <begin position="236"/>
        <end position="257"/>
    </location>
</feature>
<dbReference type="PANTHER" id="PTHR32196:SF69">
    <property type="entry name" value="BRANCHED-CHAIN AMINO ACID TRANSPORT SYSTEM, PERMEASE PROTEIN"/>
    <property type="match status" value="1"/>
</dbReference>
<dbReference type="AlphaFoldDB" id="A0AAW8DAV5"/>
<dbReference type="Pfam" id="PF02653">
    <property type="entry name" value="BPD_transp_2"/>
    <property type="match status" value="1"/>
</dbReference>
<protein>
    <submittedName>
        <fullName evidence="7">ABC transport system permease protein</fullName>
    </submittedName>
</protein>
<comment type="caution">
    <text evidence="7">The sequence shown here is derived from an EMBL/GenBank/DDBJ whole genome shotgun (WGS) entry which is preliminary data.</text>
</comment>
<evidence type="ECO:0000313" key="7">
    <source>
        <dbReference type="EMBL" id="MDP9906041.1"/>
    </source>
</evidence>
<evidence type="ECO:0000256" key="4">
    <source>
        <dbReference type="ARBA" id="ARBA00022989"/>
    </source>
</evidence>
<feature type="transmembrane region" description="Helical" evidence="6">
    <location>
        <begin position="263"/>
        <end position="279"/>
    </location>
</feature>
<comment type="subcellular location">
    <subcellularLocation>
        <location evidence="1">Cell membrane</location>
        <topology evidence="1">Multi-pass membrane protein</topology>
    </subcellularLocation>
</comment>
<gene>
    <name evidence="7" type="ORF">J2S90_003012</name>
    <name evidence="8" type="ORF">J2S93_003283</name>
</gene>
<keyword evidence="9" id="KW-1185">Reference proteome</keyword>
<evidence type="ECO:0000256" key="2">
    <source>
        <dbReference type="ARBA" id="ARBA00022475"/>
    </source>
</evidence>
<feature type="transmembrane region" description="Helical" evidence="6">
    <location>
        <begin position="212"/>
        <end position="229"/>
    </location>
</feature>
<dbReference type="EMBL" id="JAUSRG010000009">
    <property type="protein sequence ID" value="MDP9906041.1"/>
    <property type="molecule type" value="Genomic_DNA"/>
</dbReference>
<dbReference type="Proteomes" id="UP001230951">
    <property type="component" value="Unassembled WGS sequence"/>
</dbReference>